<organism evidence="3 4">
    <name type="scientific">Oleispira antarctica</name>
    <dbReference type="NCBI Taxonomy" id="188908"/>
    <lineage>
        <taxon>Bacteria</taxon>
        <taxon>Pseudomonadati</taxon>
        <taxon>Pseudomonadota</taxon>
        <taxon>Gammaproteobacteria</taxon>
        <taxon>Oceanospirillales</taxon>
        <taxon>Oceanospirillaceae</taxon>
        <taxon>Oleispira</taxon>
    </lineage>
</organism>
<feature type="region of interest" description="Disordered" evidence="1">
    <location>
        <begin position="143"/>
        <end position="162"/>
    </location>
</feature>
<dbReference type="InterPro" id="IPR009010">
    <property type="entry name" value="Asp_de-COase-like_dom_sf"/>
</dbReference>
<dbReference type="CDD" id="cd02782">
    <property type="entry name" value="MopB_CT_1"/>
    <property type="match status" value="1"/>
</dbReference>
<gene>
    <name evidence="3" type="ORF">A9R00_08710</name>
</gene>
<dbReference type="Proteomes" id="UP000227088">
    <property type="component" value="Unassembled WGS sequence"/>
</dbReference>
<evidence type="ECO:0000259" key="2">
    <source>
        <dbReference type="Pfam" id="PF01568"/>
    </source>
</evidence>
<dbReference type="InterPro" id="IPR006657">
    <property type="entry name" value="MoPterin_dinucl-bd_dom"/>
</dbReference>
<evidence type="ECO:0000256" key="1">
    <source>
        <dbReference type="SAM" id="MobiDB-lite"/>
    </source>
</evidence>
<dbReference type="InterPro" id="IPR050612">
    <property type="entry name" value="Prok_Mopterin_Oxidored"/>
</dbReference>
<dbReference type="GO" id="GO:0016491">
    <property type="term" value="F:oxidoreductase activity"/>
    <property type="evidence" value="ECO:0007669"/>
    <property type="project" value="InterPro"/>
</dbReference>
<feature type="domain" description="Molybdopterin dinucleotide-binding" evidence="2">
    <location>
        <begin position="15"/>
        <end position="133"/>
    </location>
</feature>
<sequence>EKFNLDAPQKDSDILLIGRRHVRSNNSWLHNSQRLVKGKSRCTLMLHPELAQQQSIKNGDLVKVTSRVGSIEIEAEVTDELMPGVVSIPHGWGHNRKGIRQGIAQKHAGVSVNDLTDESLIDTLSGNAAVNGVPVVLELVPTSSQSAAPQSTKKKAEAVSLN</sequence>
<evidence type="ECO:0000313" key="4">
    <source>
        <dbReference type="Proteomes" id="UP000227088"/>
    </source>
</evidence>
<dbReference type="EMBL" id="MABE01000497">
    <property type="protein sequence ID" value="OUS39910.1"/>
    <property type="molecule type" value="Genomic_DNA"/>
</dbReference>
<protein>
    <recommendedName>
        <fullName evidence="2">Molybdopterin dinucleotide-binding domain-containing protein</fullName>
    </recommendedName>
</protein>
<dbReference type="Gene3D" id="2.40.40.20">
    <property type="match status" value="1"/>
</dbReference>
<comment type="caution">
    <text evidence="3">The sequence shown here is derived from an EMBL/GenBank/DDBJ whole genome shotgun (WGS) entry which is preliminary data.</text>
</comment>
<reference evidence="4" key="1">
    <citation type="journal article" date="2017" name="Proc. Natl. Acad. Sci. U.S.A.">
        <title>Simulation of Deepwater Horizon oil plume reveals substrate specialization within a complex community of hydrocarbon degraders.</title>
        <authorList>
            <person name="Hu P."/>
            <person name="Dubinsky E.A."/>
            <person name="Probst A.J."/>
            <person name="Wang J."/>
            <person name="Sieber C.M.K."/>
            <person name="Tom L.M."/>
            <person name="Gardinali P."/>
            <person name="Banfield J.F."/>
            <person name="Atlas R.M."/>
            <person name="Andersen G.L."/>
        </authorList>
    </citation>
    <scope>NUCLEOTIDE SEQUENCE [LARGE SCALE GENOMIC DNA]</scope>
</reference>
<dbReference type="AlphaFoldDB" id="A0A1Y5HS85"/>
<accession>A0A1Y5HS85</accession>
<feature type="non-terminal residue" evidence="3">
    <location>
        <position position="1"/>
    </location>
</feature>
<dbReference type="SUPFAM" id="SSF50692">
    <property type="entry name" value="ADC-like"/>
    <property type="match status" value="1"/>
</dbReference>
<dbReference type="Pfam" id="PF01568">
    <property type="entry name" value="Molydop_binding"/>
    <property type="match status" value="1"/>
</dbReference>
<proteinExistence type="predicted"/>
<dbReference type="GO" id="GO:0043546">
    <property type="term" value="F:molybdopterin cofactor binding"/>
    <property type="evidence" value="ECO:0007669"/>
    <property type="project" value="InterPro"/>
</dbReference>
<name>A0A1Y5HS85_OLEAN</name>
<dbReference type="PANTHER" id="PTHR43742">
    <property type="entry name" value="TRIMETHYLAMINE-N-OXIDE REDUCTASE"/>
    <property type="match status" value="1"/>
</dbReference>
<evidence type="ECO:0000313" key="3">
    <source>
        <dbReference type="EMBL" id="OUS39910.1"/>
    </source>
</evidence>